<evidence type="ECO:0000313" key="2">
    <source>
        <dbReference type="Proteomes" id="UP000300142"/>
    </source>
</evidence>
<sequence length="38" mass="4427">MWAFNARLVVTLPQNGTYWIFANAFEQGETGDYQLRAF</sequence>
<name>A0A479ZRY2_9CYAN</name>
<accession>A0A479ZRY2</accession>
<evidence type="ECO:0000313" key="1">
    <source>
        <dbReference type="EMBL" id="GCL35255.1"/>
    </source>
</evidence>
<protein>
    <submittedName>
        <fullName evidence="1">Putative peptidase</fullName>
    </submittedName>
</protein>
<dbReference type="EMBL" id="BJCE01000006">
    <property type="protein sequence ID" value="GCL35255.1"/>
    <property type="molecule type" value="Genomic_DNA"/>
</dbReference>
<reference evidence="2" key="1">
    <citation type="submission" date="2019-02" db="EMBL/GenBank/DDBJ databases">
        <title>Draft genome sequence of Sphaerospermopsis reniformis NIES-1949.</title>
        <authorList>
            <person name="Yamaguchi H."/>
            <person name="Suzuki S."/>
            <person name="Kawachi M."/>
        </authorList>
    </citation>
    <scope>NUCLEOTIDE SEQUENCE [LARGE SCALE GENOMIC DNA]</scope>
    <source>
        <strain evidence="2">NIES-1949</strain>
    </source>
</reference>
<dbReference type="Proteomes" id="UP000300142">
    <property type="component" value="Unassembled WGS sequence"/>
</dbReference>
<keyword evidence="2" id="KW-1185">Reference proteome</keyword>
<organism evidence="1 2">
    <name type="scientific">Sphaerospermopsis reniformis</name>
    <dbReference type="NCBI Taxonomy" id="531300"/>
    <lineage>
        <taxon>Bacteria</taxon>
        <taxon>Bacillati</taxon>
        <taxon>Cyanobacteriota</taxon>
        <taxon>Cyanophyceae</taxon>
        <taxon>Nostocales</taxon>
        <taxon>Aphanizomenonaceae</taxon>
        <taxon>Sphaerospermopsis</taxon>
    </lineage>
</organism>
<proteinExistence type="predicted"/>
<comment type="caution">
    <text evidence="1">The sequence shown here is derived from an EMBL/GenBank/DDBJ whole genome shotgun (WGS) entry which is preliminary data.</text>
</comment>
<dbReference type="AlphaFoldDB" id="A0A479ZRY2"/>
<gene>
    <name evidence="1" type="ORF">SR1949_03470</name>
</gene>